<dbReference type="InterPro" id="IPR004843">
    <property type="entry name" value="Calcineurin-like_PHP"/>
</dbReference>
<keyword evidence="9 16" id="KW-0378">Hydrolase</keyword>
<dbReference type="GO" id="GO:0046872">
    <property type="term" value="F:metal ion binding"/>
    <property type="evidence" value="ECO:0007669"/>
    <property type="project" value="UniProtKB-KW"/>
</dbReference>
<comment type="catalytic activity">
    <reaction evidence="1">
        <text>Release of N-terminal transit peptides from precursor proteins imported into the mitochondrion, typically with Arg in position P2.</text>
        <dbReference type="EC" id="3.4.24.64"/>
    </reaction>
</comment>
<gene>
    <name evidence="22" type="ORF">C4D60_Mb02t14420</name>
</gene>
<dbReference type="InterPro" id="IPR041792">
    <property type="entry name" value="MPP_PAP"/>
</dbReference>
<dbReference type="Pfam" id="PF00149">
    <property type="entry name" value="Metallophos"/>
    <property type="match status" value="1"/>
</dbReference>
<evidence type="ECO:0000256" key="3">
    <source>
        <dbReference type="ARBA" id="ARBA00004173"/>
    </source>
</evidence>
<name>A0A4S8IAT7_MUSBA</name>
<dbReference type="GO" id="GO:0004222">
    <property type="term" value="F:metalloendopeptidase activity"/>
    <property type="evidence" value="ECO:0007669"/>
    <property type="project" value="UniProtKB-EC"/>
</dbReference>
<dbReference type="Pfam" id="PF05193">
    <property type="entry name" value="Peptidase_M16_C"/>
    <property type="match status" value="1"/>
</dbReference>
<accession>A0A4S8IAT7</accession>
<feature type="domain" description="Peptidase M16 C-terminal" evidence="19">
    <location>
        <begin position="925"/>
        <end position="1111"/>
    </location>
</feature>
<dbReference type="FunFam" id="3.30.830.10:FF:000001">
    <property type="entry name" value="Mitochondrial-processing peptidase subunit beta, mitochondrial"/>
    <property type="match status" value="1"/>
</dbReference>
<dbReference type="Gene3D" id="2.60.40.380">
    <property type="entry name" value="Purple acid phosphatase-like, N-terminal"/>
    <property type="match status" value="1"/>
</dbReference>
<dbReference type="GO" id="GO:0003993">
    <property type="term" value="F:acid phosphatase activity"/>
    <property type="evidence" value="ECO:0007669"/>
    <property type="project" value="UniProtKB-EC"/>
</dbReference>
<evidence type="ECO:0000256" key="1">
    <source>
        <dbReference type="ARBA" id="ARBA00001098"/>
    </source>
</evidence>
<dbReference type="STRING" id="52838.A0A4S8IAT7"/>
<reference evidence="22 23" key="1">
    <citation type="journal article" date="2019" name="Nat. Plants">
        <title>Genome sequencing of Musa balbisiana reveals subgenome evolution and function divergence in polyploid bananas.</title>
        <authorList>
            <person name="Yao X."/>
        </authorList>
    </citation>
    <scope>NUCLEOTIDE SEQUENCE [LARGE SCALE GENOMIC DNA]</scope>
    <source>
        <strain evidence="23">cv. DH-PKW</strain>
        <tissue evidence="22">Leaves</tissue>
    </source>
</reference>
<evidence type="ECO:0000256" key="6">
    <source>
        <dbReference type="ARBA" id="ARBA00022670"/>
    </source>
</evidence>
<comment type="catalytic activity">
    <reaction evidence="16">
        <text>a phosphate monoester + H2O = an alcohol + phosphate</text>
        <dbReference type="Rhea" id="RHEA:15017"/>
        <dbReference type="ChEBI" id="CHEBI:15377"/>
        <dbReference type="ChEBI" id="CHEBI:30879"/>
        <dbReference type="ChEBI" id="CHEBI:43474"/>
        <dbReference type="ChEBI" id="CHEBI:67140"/>
        <dbReference type="EC" id="3.1.3.2"/>
    </reaction>
</comment>
<keyword evidence="8" id="KW-0732">Signal</keyword>
<evidence type="ECO:0000256" key="7">
    <source>
        <dbReference type="ARBA" id="ARBA00022723"/>
    </source>
</evidence>
<evidence type="ECO:0000256" key="14">
    <source>
        <dbReference type="ARBA" id="ARBA00023180"/>
    </source>
</evidence>
<dbReference type="EMBL" id="PYDT01000011">
    <property type="protein sequence ID" value="THU45111.1"/>
    <property type="molecule type" value="Genomic_DNA"/>
</dbReference>
<evidence type="ECO:0000256" key="5">
    <source>
        <dbReference type="ARBA" id="ARBA00008723"/>
    </source>
</evidence>
<dbReference type="Gene3D" id="3.30.830.10">
    <property type="entry name" value="Metalloenzyme, LuxS/M16 peptidase-like"/>
    <property type="match status" value="2"/>
</dbReference>
<dbReference type="AlphaFoldDB" id="A0A4S8IAT7"/>
<keyword evidence="11" id="KW-0809">Transit peptide</keyword>
<dbReference type="InterPro" id="IPR001431">
    <property type="entry name" value="Pept_M16_Zn_BS"/>
</dbReference>
<evidence type="ECO:0000256" key="9">
    <source>
        <dbReference type="ARBA" id="ARBA00022801"/>
    </source>
</evidence>
<evidence type="ECO:0000313" key="22">
    <source>
        <dbReference type="EMBL" id="THU45111.1"/>
    </source>
</evidence>
<keyword evidence="6" id="KW-0645">Protease</keyword>
<comment type="cofactor">
    <cofactor evidence="2">
        <name>Zn(2+)</name>
        <dbReference type="ChEBI" id="CHEBI:29105"/>
    </cofactor>
</comment>
<keyword evidence="12" id="KW-0482">Metalloprotease</keyword>
<dbReference type="Pfam" id="PF00675">
    <property type="entry name" value="Peptidase_M16"/>
    <property type="match status" value="1"/>
</dbReference>
<comment type="subcellular location">
    <subcellularLocation>
        <location evidence="3">Mitochondrion</location>
    </subcellularLocation>
</comment>
<evidence type="ECO:0000256" key="8">
    <source>
        <dbReference type="ARBA" id="ARBA00022729"/>
    </source>
</evidence>
<proteinExistence type="inferred from homology"/>
<dbReference type="EC" id="3.1.3.2" evidence="16"/>
<sequence length="1196" mass="134273">MVSHKTPRIFYVLFVFFACYVSPSFSRVSLSVSPTTLSRANRTVTVRWSGVDSPSDLDWLGVYSPPDSANDEFIGYVFLNASDGWRSGSGSVDIPLVNLRANYAFRVFRWKREEVNYRHHDHDHNPLPGTRHRLAASEEVRFETAAGPDQIHLSFTDQEDEMRVMFVTADGAESFVSYGLDAARLDHIAATAVRRYERKDMCDFPANSSIGWRDPGSIHDGVMKNLEKGKKYYYTVGSDAGGWSPIRSFISRDGDSNETIAFLFGDMGTYTPYATFYRIQEESRSTVKWILRDIESLGDKPMFVSHIGDISYARGFAWIWDEFFNQIEPIASRIPYHVCIGNHEYDWPTQPWRPEWSYSVYGKDGGGECGVPYSIRFKMPGNSSFPTGTGAPDTQNLYFSFDAGVVHFLYISTETNFLRGSDQYNFIKADLESIDRNKTPFVVVQGHRPMYTTSNELRDAPMRERMLENLEPLLVQNNVTLALWGHVHRYERFCPLKNSRCADVTSNFTSIGGAPVHLVIGMAGQDWQPIWEPRPDHTDVPIYPQPERSMYRGGEFGYTRLVATREKLTLSYIGNHDGQVHDTVEILSGQILKSVDDDEKILESGGDGVHVESVLPWYVKATSVLAVGILVGYVLGLITRCKRDSLERSQWTPVKSEEISIASLARRPPLLASFPQALAMAIRKLLTLSRRPLLLSSRSASTSAAAALASPAKPPVMLYDRLSEAVRSKIKRLDDPDPRFLRYASPHAALVDHTPILAAPETRVTTLPNGLRIATESTLASRTATVGVWIDAGSRFETDETNGTAHFLEHMIFKGTESRTVRQLEEEIENMGGHLNAYTSREQTTYYAKVLDNDVPKALEILADILQNSCFDDKRIERERDVILREMEEVEGHTEEVIFDHLHATAFQYAPLGRTILGPAQNIKTITKEHLKNYIATHYTAPRMVISAAGAVKHEDVVEQVKKLFTKLSNDPTTASQLVAKEPAIFTGSEIRMIDDDIPLAQFAVAFSGASWTDPDSIALMVMQSMLGSWNKNAGGGKHMGSELAQRIAINEIAESMMAFNTNYKDTGLFGVYAVAKPDCLDDLAYAIMYEISKLSYRVSEADVTRARNQLKSSLQLHIDGTSPVAEDIGRQLLTYGRRVPVAELFARIDAADASTVKRVANRFIFDQDVAIAAMGPIQSLPDYNWFRRRTYLLRY</sequence>
<dbReference type="Pfam" id="PF16656">
    <property type="entry name" value="Pur_ac_phosph_N"/>
    <property type="match status" value="1"/>
</dbReference>
<evidence type="ECO:0000313" key="23">
    <source>
        <dbReference type="Proteomes" id="UP000317650"/>
    </source>
</evidence>
<feature type="domain" description="Purple acid phosphatase N-terminal" evidence="21">
    <location>
        <begin position="148"/>
        <end position="249"/>
    </location>
</feature>
<evidence type="ECO:0000259" key="18">
    <source>
        <dbReference type="Pfam" id="PF00675"/>
    </source>
</evidence>
<evidence type="ECO:0000256" key="16">
    <source>
        <dbReference type="RuleBase" id="RU361203"/>
    </source>
</evidence>
<dbReference type="PANTHER" id="PTHR11851">
    <property type="entry name" value="METALLOPROTEASE"/>
    <property type="match status" value="1"/>
</dbReference>
<feature type="domain" description="Peptidase M16 N-terminal" evidence="18">
    <location>
        <begin position="772"/>
        <end position="919"/>
    </location>
</feature>
<evidence type="ECO:0000256" key="2">
    <source>
        <dbReference type="ARBA" id="ARBA00001947"/>
    </source>
</evidence>
<dbReference type="PROSITE" id="PS00143">
    <property type="entry name" value="INSULINASE"/>
    <property type="match status" value="1"/>
</dbReference>
<evidence type="ECO:0000259" key="17">
    <source>
        <dbReference type="Pfam" id="PF00149"/>
    </source>
</evidence>
<dbReference type="CDD" id="cd00839">
    <property type="entry name" value="MPP_PAPs"/>
    <property type="match status" value="1"/>
</dbReference>
<dbReference type="PANTHER" id="PTHR11851:SF149">
    <property type="entry name" value="GH01077P"/>
    <property type="match status" value="1"/>
</dbReference>
<organism evidence="22 23">
    <name type="scientific">Musa balbisiana</name>
    <name type="common">Banana</name>
    <dbReference type="NCBI Taxonomy" id="52838"/>
    <lineage>
        <taxon>Eukaryota</taxon>
        <taxon>Viridiplantae</taxon>
        <taxon>Streptophyta</taxon>
        <taxon>Embryophyta</taxon>
        <taxon>Tracheophyta</taxon>
        <taxon>Spermatophyta</taxon>
        <taxon>Magnoliopsida</taxon>
        <taxon>Liliopsida</taxon>
        <taxon>Zingiberales</taxon>
        <taxon>Musaceae</taxon>
        <taxon>Musa</taxon>
    </lineage>
</organism>
<evidence type="ECO:0000259" key="19">
    <source>
        <dbReference type="Pfam" id="PF05193"/>
    </source>
</evidence>
<dbReference type="InterPro" id="IPR011249">
    <property type="entry name" value="Metalloenz_LuxS/M16"/>
</dbReference>
<dbReference type="InterPro" id="IPR011765">
    <property type="entry name" value="Pept_M16_N"/>
</dbReference>
<keyword evidence="14" id="KW-0325">Glycoprotein</keyword>
<dbReference type="GO" id="GO:0005759">
    <property type="term" value="C:mitochondrial matrix"/>
    <property type="evidence" value="ECO:0007669"/>
    <property type="project" value="UniProtKB-ARBA"/>
</dbReference>
<evidence type="ECO:0000256" key="10">
    <source>
        <dbReference type="ARBA" id="ARBA00022833"/>
    </source>
</evidence>
<dbReference type="SUPFAM" id="SSF49363">
    <property type="entry name" value="Purple acid phosphatase, N-terminal domain"/>
    <property type="match status" value="1"/>
</dbReference>
<dbReference type="PROSITE" id="PS51257">
    <property type="entry name" value="PROKAR_LIPOPROTEIN"/>
    <property type="match status" value="1"/>
</dbReference>
<keyword evidence="10" id="KW-0862">Zinc</keyword>
<comment type="similarity">
    <text evidence="5 16">Belongs to the metallophosphoesterase superfamily. Purple acid phosphatase family.</text>
</comment>
<evidence type="ECO:0000256" key="13">
    <source>
        <dbReference type="ARBA" id="ARBA00023128"/>
    </source>
</evidence>
<dbReference type="InterPro" id="IPR015914">
    <property type="entry name" value="PAPs_N"/>
</dbReference>
<protein>
    <recommendedName>
        <fullName evidence="16">Purple acid phosphatase</fullName>
        <ecNumber evidence="16">3.1.3.2</ecNumber>
    </recommendedName>
</protein>
<evidence type="ECO:0000256" key="4">
    <source>
        <dbReference type="ARBA" id="ARBA00007261"/>
    </source>
</evidence>
<evidence type="ECO:0000259" key="20">
    <source>
        <dbReference type="Pfam" id="PF14008"/>
    </source>
</evidence>
<dbReference type="Gene3D" id="3.60.21.10">
    <property type="match status" value="1"/>
</dbReference>
<evidence type="ECO:0000256" key="11">
    <source>
        <dbReference type="ARBA" id="ARBA00022946"/>
    </source>
</evidence>
<dbReference type="FunFam" id="3.30.830.10:FF:000002">
    <property type="entry name" value="Mitochondrial-processing peptidase subunit beta"/>
    <property type="match status" value="1"/>
</dbReference>
<keyword evidence="23" id="KW-1185">Reference proteome</keyword>
<comment type="similarity">
    <text evidence="4 15">Belongs to the peptidase M16 family.</text>
</comment>
<feature type="domain" description="Purple acid phosphatase C-terminal" evidence="20">
    <location>
        <begin position="514"/>
        <end position="583"/>
    </location>
</feature>
<dbReference type="InterPro" id="IPR050361">
    <property type="entry name" value="MPP/UQCRC_Complex"/>
</dbReference>
<evidence type="ECO:0000256" key="15">
    <source>
        <dbReference type="RuleBase" id="RU004447"/>
    </source>
</evidence>
<dbReference type="InterPro" id="IPR008963">
    <property type="entry name" value="Purple_acid_Pase-like_N"/>
</dbReference>
<evidence type="ECO:0000259" key="21">
    <source>
        <dbReference type="Pfam" id="PF16656"/>
    </source>
</evidence>
<feature type="domain" description="Calcineurin-like phosphoesterase" evidence="17">
    <location>
        <begin position="264"/>
        <end position="490"/>
    </location>
</feature>
<comment type="caution">
    <text evidence="22">The sequence shown here is derived from an EMBL/GenBank/DDBJ whole genome shotgun (WGS) entry which is preliminary data.</text>
</comment>
<dbReference type="Proteomes" id="UP000317650">
    <property type="component" value="Chromosome 2"/>
</dbReference>
<keyword evidence="13" id="KW-0496">Mitochondrion</keyword>
<dbReference type="Pfam" id="PF14008">
    <property type="entry name" value="Metallophos_C"/>
    <property type="match status" value="1"/>
</dbReference>
<keyword evidence="7" id="KW-0479">Metal-binding</keyword>
<dbReference type="SUPFAM" id="SSF63411">
    <property type="entry name" value="LuxS/MPP-like metallohydrolase"/>
    <property type="match status" value="2"/>
</dbReference>
<dbReference type="GO" id="GO:0006508">
    <property type="term" value="P:proteolysis"/>
    <property type="evidence" value="ECO:0007669"/>
    <property type="project" value="UniProtKB-KW"/>
</dbReference>
<dbReference type="SUPFAM" id="SSF56300">
    <property type="entry name" value="Metallo-dependent phosphatases"/>
    <property type="match status" value="1"/>
</dbReference>
<evidence type="ECO:0000256" key="12">
    <source>
        <dbReference type="ARBA" id="ARBA00023049"/>
    </source>
</evidence>
<dbReference type="InterPro" id="IPR029052">
    <property type="entry name" value="Metallo-depent_PP-like"/>
</dbReference>
<dbReference type="InterPro" id="IPR025733">
    <property type="entry name" value="PAPs_C"/>
</dbReference>
<dbReference type="InterPro" id="IPR007863">
    <property type="entry name" value="Peptidase_M16_C"/>
</dbReference>